<dbReference type="GeneID" id="27332285"/>
<sequence length="86" mass="10115">MSELDLESQPTKTINVKLSKTSDWDNWFIVIELYARQRQIWQYIDPDVQHPPTLLCPRMPDLEDIKPGATLLSELTPTEQDDLRYN</sequence>
<evidence type="ECO:0000313" key="1">
    <source>
        <dbReference type="EMBL" id="KIW15157.1"/>
    </source>
</evidence>
<protein>
    <submittedName>
        <fullName evidence="1">Uncharacterized protein</fullName>
    </submittedName>
</protein>
<accession>A0A0D1ZQT1</accession>
<dbReference type="EMBL" id="KN847495">
    <property type="protein sequence ID" value="KIW15157.1"/>
    <property type="molecule type" value="Genomic_DNA"/>
</dbReference>
<evidence type="ECO:0000313" key="2">
    <source>
        <dbReference type="Proteomes" id="UP000053328"/>
    </source>
</evidence>
<keyword evidence="2" id="KW-1185">Reference proteome</keyword>
<dbReference type="VEuPathDB" id="FungiDB:PV08_05202"/>
<dbReference type="OrthoDB" id="2663223at2759"/>
<dbReference type="Proteomes" id="UP000053328">
    <property type="component" value="Unassembled WGS sequence"/>
</dbReference>
<dbReference type="AlphaFoldDB" id="A0A0D1ZQT1"/>
<organism evidence="1 2">
    <name type="scientific">Exophiala spinifera</name>
    <dbReference type="NCBI Taxonomy" id="91928"/>
    <lineage>
        <taxon>Eukaryota</taxon>
        <taxon>Fungi</taxon>
        <taxon>Dikarya</taxon>
        <taxon>Ascomycota</taxon>
        <taxon>Pezizomycotina</taxon>
        <taxon>Eurotiomycetes</taxon>
        <taxon>Chaetothyriomycetidae</taxon>
        <taxon>Chaetothyriales</taxon>
        <taxon>Herpotrichiellaceae</taxon>
        <taxon>Exophiala</taxon>
    </lineage>
</organism>
<name>A0A0D1ZQT1_9EURO</name>
<proteinExistence type="predicted"/>
<dbReference type="RefSeq" id="XP_016235373.1">
    <property type="nucleotide sequence ID" value="XM_016379546.1"/>
</dbReference>
<gene>
    <name evidence="1" type="ORF">PV08_05202</name>
</gene>
<reference evidence="1 2" key="1">
    <citation type="submission" date="2015-01" db="EMBL/GenBank/DDBJ databases">
        <title>The Genome Sequence of Exophiala spinifera CBS89968.</title>
        <authorList>
            <consortium name="The Broad Institute Genomics Platform"/>
            <person name="Cuomo C."/>
            <person name="de Hoog S."/>
            <person name="Gorbushina A."/>
            <person name="Stielow B."/>
            <person name="Teixiera M."/>
            <person name="Abouelleil A."/>
            <person name="Chapman S.B."/>
            <person name="Priest M."/>
            <person name="Young S.K."/>
            <person name="Wortman J."/>
            <person name="Nusbaum C."/>
            <person name="Birren B."/>
        </authorList>
    </citation>
    <scope>NUCLEOTIDE SEQUENCE [LARGE SCALE GENOMIC DNA]</scope>
    <source>
        <strain evidence="1 2">CBS 89968</strain>
    </source>
</reference>
<dbReference type="HOGENOM" id="CLU_2497915_0_0_1"/>